<dbReference type="GO" id="GO:0005737">
    <property type="term" value="C:cytoplasm"/>
    <property type="evidence" value="ECO:0007669"/>
    <property type="project" value="TreeGrafter"/>
</dbReference>
<dbReference type="NCBIfam" id="NF010568">
    <property type="entry name" value="PRK13961.1"/>
    <property type="match status" value="1"/>
</dbReference>
<name>A0A1M5I3K4_9FLAO</name>
<dbReference type="STRING" id="229205.SAMN05444372_103261"/>
<evidence type="ECO:0000313" key="11">
    <source>
        <dbReference type="Proteomes" id="UP000184020"/>
    </source>
</evidence>
<evidence type="ECO:0000256" key="5">
    <source>
        <dbReference type="ARBA" id="ARBA00022755"/>
    </source>
</evidence>
<comment type="pathway">
    <text evidence="1 8">Purine metabolism; IMP biosynthesis via de novo pathway; 5-amino-1-(5-phospho-D-ribosyl)imidazole-4-carboxamide from 5-amino-1-(5-phospho-D-ribosyl)imidazole-4-carboxylate: step 1/2.</text>
</comment>
<evidence type="ECO:0000256" key="6">
    <source>
        <dbReference type="ARBA" id="ARBA00022840"/>
    </source>
</evidence>
<dbReference type="GO" id="GO:0005524">
    <property type="term" value="F:ATP binding"/>
    <property type="evidence" value="ECO:0007669"/>
    <property type="project" value="UniProtKB-KW"/>
</dbReference>
<keyword evidence="3 8" id="KW-0436">Ligase</keyword>
<evidence type="ECO:0000313" key="10">
    <source>
        <dbReference type="EMBL" id="SHG22717.1"/>
    </source>
</evidence>
<dbReference type="EC" id="6.3.2.6" evidence="8"/>
<dbReference type="Pfam" id="PF01259">
    <property type="entry name" value="SAICAR_synt"/>
    <property type="match status" value="1"/>
</dbReference>
<evidence type="ECO:0000256" key="8">
    <source>
        <dbReference type="HAMAP-Rule" id="MF_00137"/>
    </source>
</evidence>
<feature type="domain" description="SAICAR synthetase/ADE2 N-terminal" evidence="9">
    <location>
        <begin position="38"/>
        <end position="277"/>
    </location>
</feature>
<sequence>MCSVLKQPIFAKTTTQQLRKMNSTITTTDFNFPNQKSIYRGKVREVYNIDDNLLVMVATDRLSAFDVVLPKGIPYKGQILNQIATRFMELTEDIVPNWLVATPDPNVAVGHLCEPFKVEMVIRGYLSGHAAREYAQGKREICGVKMPDYLKENDKFPEPIITPTTKAANGSHDADISREEILSQGIVTEENYVVLEKFTKDLYQRGTEIAASRGLILVDTKYEFGKTKEGVIVLIDEIHTPDSSRYFYAEGYQERQDKGEEQKQLSKEFVRRWLIENGFQGLEGQQIPEMTDKYIETVSDRYIELYENILGEKFIKADISNIEERIEKNVIEYLESK</sequence>
<evidence type="ECO:0000256" key="3">
    <source>
        <dbReference type="ARBA" id="ARBA00022598"/>
    </source>
</evidence>
<comment type="similarity">
    <text evidence="2 8">Belongs to the SAICAR synthetase family.</text>
</comment>
<evidence type="ECO:0000256" key="4">
    <source>
        <dbReference type="ARBA" id="ARBA00022741"/>
    </source>
</evidence>
<dbReference type="FunFam" id="3.30.200.20:FF:000199">
    <property type="entry name" value="Phosphoribosylaminoimidazole-succinocarboxamide synthase"/>
    <property type="match status" value="1"/>
</dbReference>
<keyword evidence="5 8" id="KW-0658">Purine biosynthesis</keyword>
<reference evidence="11" key="1">
    <citation type="submission" date="2016-11" db="EMBL/GenBank/DDBJ databases">
        <authorList>
            <person name="Varghese N."/>
            <person name="Submissions S."/>
        </authorList>
    </citation>
    <scope>NUCLEOTIDE SEQUENCE [LARGE SCALE GENOMIC DNA]</scope>
    <source>
        <strain evidence="11">DSM 17659</strain>
    </source>
</reference>
<accession>A0A1M5I3K4</accession>
<evidence type="ECO:0000256" key="7">
    <source>
        <dbReference type="ARBA" id="ARBA00048475"/>
    </source>
</evidence>
<dbReference type="Gene3D" id="3.30.470.20">
    <property type="entry name" value="ATP-grasp fold, B domain"/>
    <property type="match status" value="1"/>
</dbReference>
<dbReference type="InterPro" id="IPR028923">
    <property type="entry name" value="SAICAR_synt/ADE2_N"/>
</dbReference>
<keyword evidence="11" id="KW-1185">Reference proteome</keyword>
<gene>
    <name evidence="8" type="primary">purC</name>
    <name evidence="10" type="ORF">SAMN05444372_103261</name>
</gene>
<dbReference type="GO" id="GO:0004639">
    <property type="term" value="F:phosphoribosylaminoimidazolesuccinocarboxamide synthase activity"/>
    <property type="evidence" value="ECO:0007669"/>
    <property type="project" value="UniProtKB-UniRule"/>
</dbReference>
<keyword evidence="6 8" id="KW-0067">ATP-binding</keyword>
<dbReference type="Proteomes" id="UP000184020">
    <property type="component" value="Unassembled WGS sequence"/>
</dbReference>
<dbReference type="CDD" id="cd01414">
    <property type="entry name" value="SAICAR_synt_Sc"/>
    <property type="match status" value="1"/>
</dbReference>
<dbReference type="SUPFAM" id="SSF56104">
    <property type="entry name" value="SAICAR synthase-like"/>
    <property type="match status" value="1"/>
</dbReference>
<dbReference type="GO" id="GO:0006189">
    <property type="term" value="P:'de novo' IMP biosynthetic process"/>
    <property type="evidence" value="ECO:0007669"/>
    <property type="project" value="UniProtKB-UniRule"/>
</dbReference>
<comment type="catalytic activity">
    <reaction evidence="7 8">
        <text>5-amino-1-(5-phospho-D-ribosyl)imidazole-4-carboxylate + L-aspartate + ATP = (2S)-2-[5-amino-1-(5-phospho-beta-D-ribosyl)imidazole-4-carboxamido]succinate + ADP + phosphate + 2 H(+)</text>
        <dbReference type="Rhea" id="RHEA:22628"/>
        <dbReference type="ChEBI" id="CHEBI:15378"/>
        <dbReference type="ChEBI" id="CHEBI:29991"/>
        <dbReference type="ChEBI" id="CHEBI:30616"/>
        <dbReference type="ChEBI" id="CHEBI:43474"/>
        <dbReference type="ChEBI" id="CHEBI:58443"/>
        <dbReference type="ChEBI" id="CHEBI:77657"/>
        <dbReference type="ChEBI" id="CHEBI:456216"/>
        <dbReference type="EC" id="6.3.2.6"/>
    </reaction>
</comment>
<dbReference type="PROSITE" id="PS01058">
    <property type="entry name" value="SAICAR_SYNTHETASE_2"/>
    <property type="match status" value="1"/>
</dbReference>
<dbReference type="UniPathway" id="UPA00074">
    <property type="reaction ID" value="UER00131"/>
</dbReference>
<dbReference type="NCBIfam" id="NF009251">
    <property type="entry name" value="PRK12607.1"/>
    <property type="match status" value="1"/>
</dbReference>
<dbReference type="PANTHER" id="PTHR43700">
    <property type="entry name" value="PHOSPHORIBOSYLAMINOIMIDAZOLE-SUCCINOCARBOXAMIDE SYNTHASE"/>
    <property type="match status" value="1"/>
</dbReference>
<dbReference type="InterPro" id="IPR018236">
    <property type="entry name" value="SAICAR_synthetase_CS"/>
</dbReference>
<dbReference type="HAMAP" id="MF_00137">
    <property type="entry name" value="SAICAR_synth"/>
    <property type="match status" value="1"/>
</dbReference>
<dbReference type="EMBL" id="FQWF01000003">
    <property type="protein sequence ID" value="SHG22717.1"/>
    <property type="molecule type" value="Genomic_DNA"/>
</dbReference>
<evidence type="ECO:0000256" key="1">
    <source>
        <dbReference type="ARBA" id="ARBA00004672"/>
    </source>
</evidence>
<dbReference type="Gene3D" id="3.30.200.20">
    <property type="entry name" value="Phosphorylase Kinase, domain 1"/>
    <property type="match status" value="1"/>
</dbReference>
<dbReference type="FunFam" id="3.30.470.20:FF:000015">
    <property type="entry name" value="Phosphoribosylaminoimidazole-succinocarboxamide synthase"/>
    <property type="match status" value="1"/>
</dbReference>
<protein>
    <recommendedName>
        <fullName evidence="8">Phosphoribosylaminoimidazole-succinocarboxamide synthase</fullName>
        <ecNumber evidence="8">6.3.2.6</ecNumber>
    </recommendedName>
    <alternativeName>
        <fullName evidence="8">SAICAR synthetase</fullName>
    </alternativeName>
</protein>
<evidence type="ECO:0000256" key="2">
    <source>
        <dbReference type="ARBA" id="ARBA00010190"/>
    </source>
</evidence>
<organism evidence="10 11">
    <name type="scientific">Flavobacterium micromati</name>
    <dbReference type="NCBI Taxonomy" id="229205"/>
    <lineage>
        <taxon>Bacteria</taxon>
        <taxon>Pseudomonadati</taxon>
        <taxon>Bacteroidota</taxon>
        <taxon>Flavobacteriia</taxon>
        <taxon>Flavobacteriales</taxon>
        <taxon>Flavobacteriaceae</taxon>
        <taxon>Flavobacterium</taxon>
    </lineage>
</organism>
<proteinExistence type="inferred from homology"/>
<dbReference type="AlphaFoldDB" id="A0A1M5I3K4"/>
<dbReference type="PANTHER" id="PTHR43700:SF1">
    <property type="entry name" value="PHOSPHORIBOSYLAMINOIMIDAZOLE-SUCCINOCARBOXAMIDE SYNTHASE"/>
    <property type="match status" value="1"/>
</dbReference>
<evidence type="ECO:0000259" key="9">
    <source>
        <dbReference type="Pfam" id="PF01259"/>
    </source>
</evidence>
<keyword evidence="4 8" id="KW-0547">Nucleotide-binding</keyword>